<protein>
    <recommendedName>
        <fullName evidence="3">DUF2716 domain-containing protein</fullName>
    </recommendedName>
</protein>
<dbReference type="EMBL" id="BOQL01000015">
    <property type="protein sequence ID" value="GIM65134.1"/>
    <property type="molecule type" value="Genomic_DNA"/>
</dbReference>
<organism evidence="1 2">
    <name type="scientific">Actinoplanes auranticolor</name>
    <dbReference type="NCBI Taxonomy" id="47988"/>
    <lineage>
        <taxon>Bacteria</taxon>
        <taxon>Bacillati</taxon>
        <taxon>Actinomycetota</taxon>
        <taxon>Actinomycetes</taxon>
        <taxon>Micromonosporales</taxon>
        <taxon>Micromonosporaceae</taxon>
        <taxon>Actinoplanes</taxon>
    </lineage>
</organism>
<comment type="caution">
    <text evidence="1">The sequence shown here is derived from an EMBL/GenBank/DDBJ whole genome shotgun (WGS) entry which is preliminary data.</text>
</comment>
<name>A0A919S5V8_9ACTN</name>
<sequence length="327" mass="36748">MSRRAPMLRSGVQTAAEGYANRCRLLHDQPVDMDAQVDLSDLTPVERELLRLGVAEWERPDGDRTAVVDLLGYADRGELRSDVQRLAGLLDTSRPMSRRDCRRVLLATELAFASETLGWSRDWTSDTGFTDRDTITVLRGIQEKLAGIVHGVNAHLVETGPPAQPAWQPIPMDADDRYWDLFYQRFAFRPGMASWPAIDEPRPSVTFDLGPIFAGSHPQFMAGTAAINSLALVALTRVLEPDASVVVLDWQHQTYRFWPHLFACQPDQRWPTTVVPNGDYYIFLTEDMSTGTFGHPWERTLCVFGEQLVSALVPALTSWLPVKRSKP</sequence>
<dbReference type="Pfam" id="PF10898">
    <property type="entry name" value="DUF2716"/>
    <property type="match status" value="1"/>
</dbReference>
<evidence type="ECO:0000313" key="1">
    <source>
        <dbReference type="EMBL" id="GIM65134.1"/>
    </source>
</evidence>
<gene>
    <name evidence="1" type="ORF">Aau02nite_14970</name>
</gene>
<reference evidence="1" key="1">
    <citation type="submission" date="2021-03" db="EMBL/GenBank/DDBJ databases">
        <title>Whole genome shotgun sequence of Actinoplanes auranticolor NBRC 12245.</title>
        <authorList>
            <person name="Komaki H."/>
            <person name="Tamura T."/>
        </authorList>
    </citation>
    <scope>NUCLEOTIDE SEQUENCE</scope>
    <source>
        <strain evidence="1">NBRC 12245</strain>
    </source>
</reference>
<dbReference type="InterPro" id="IPR020323">
    <property type="entry name" value="DUF2716"/>
</dbReference>
<proteinExistence type="predicted"/>
<dbReference type="Proteomes" id="UP000681340">
    <property type="component" value="Unassembled WGS sequence"/>
</dbReference>
<keyword evidence="2" id="KW-1185">Reference proteome</keyword>
<evidence type="ECO:0008006" key="3">
    <source>
        <dbReference type="Google" id="ProtNLM"/>
    </source>
</evidence>
<evidence type="ECO:0000313" key="2">
    <source>
        <dbReference type="Proteomes" id="UP000681340"/>
    </source>
</evidence>
<accession>A0A919S5V8</accession>
<dbReference type="AlphaFoldDB" id="A0A919S5V8"/>